<dbReference type="HAMAP" id="MF_00489">
    <property type="entry name" value="UPF0178"/>
    <property type="match status" value="1"/>
</dbReference>
<dbReference type="EMBL" id="SJPX01000004">
    <property type="protein sequence ID" value="TWU49626.1"/>
    <property type="molecule type" value="Genomic_DNA"/>
</dbReference>
<keyword evidence="4" id="KW-1185">Reference proteome</keyword>
<dbReference type="RefSeq" id="WP_146535849.1">
    <property type="nucleotide sequence ID" value="NZ_SJPX01000004.1"/>
</dbReference>
<organism evidence="3 4">
    <name type="scientific">Rubripirellula reticaptiva</name>
    <dbReference type="NCBI Taxonomy" id="2528013"/>
    <lineage>
        <taxon>Bacteria</taxon>
        <taxon>Pseudomonadati</taxon>
        <taxon>Planctomycetota</taxon>
        <taxon>Planctomycetia</taxon>
        <taxon>Pirellulales</taxon>
        <taxon>Pirellulaceae</taxon>
        <taxon>Rubripirellula</taxon>
    </lineage>
</organism>
<dbReference type="CDD" id="cd18720">
    <property type="entry name" value="PIN_YqxD-like"/>
    <property type="match status" value="1"/>
</dbReference>
<accession>A0A5C6EPV7</accession>
<gene>
    <name evidence="3" type="ORF">Poly59_42480</name>
</gene>
<dbReference type="OrthoDB" id="9798918at2"/>
<dbReference type="Pfam" id="PF02639">
    <property type="entry name" value="DUF188"/>
    <property type="match status" value="1"/>
</dbReference>
<evidence type="ECO:0000313" key="4">
    <source>
        <dbReference type="Proteomes" id="UP000317977"/>
    </source>
</evidence>
<proteinExistence type="inferred from homology"/>
<comment type="caution">
    <text evidence="3">The sequence shown here is derived from an EMBL/GenBank/DDBJ whole genome shotgun (WGS) entry which is preliminary data.</text>
</comment>
<dbReference type="AlphaFoldDB" id="A0A5C6EPV7"/>
<evidence type="ECO:0000256" key="2">
    <source>
        <dbReference type="HAMAP-Rule" id="MF_00489"/>
    </source>
</evidence>
<dbReference type="PANTHER" id="PTHR35146">
    <property type="entry name" value="UPF0178 PROTEIN YAII"/>
    <property type="match status" value="1"/>
</dbReference>
<dbReference type="InterPro" id="IPR003791">
    <property type="entry name" value="UPF0178"/>
</dbReference>
<sequence length="164" mass="17931">MIIWIDADAAPTDVKEIVFRASKRLGIETVLVANRPVTAAPGYANVRSVTVREGADEADRYIVITSDPGDLAITADVPLAGLLVEKGLFVIDPRGEEYSHDTIASRLSIRNFMDDLRGEGMTVGYTSPYSPSDKKAFASTFDRLLTKAIRKAERKQATETKPSE</sequence>
<reference evidence="3 4" key="1">
    <citation type="submission" date="2019-02" db="EMBL/GenBank/DDBJ databases">
        <title>Deep-cultivation of Planctomycetes and their phenomic and genomic characterization uncovers novel biology.</title>
        <authorList>
            <person name="Wiegand S."/>
            <person name="Jogler M."/>
            <person name="Boedeker C."/>
            <person name="Pinto D."/>
            <person name="Vollmers J."/>
            <person name="Rivas-Marin E."/>
            <person name="Kohn T."/>
            <person name="Peeters S.H."/>
            <person name="Heuer A."/>
            <person name="Rast P."/>
            <person name="Oberbeckmann S."/>
            <person name="Bunk B."/>
            <person name="Jeske O."/>
            <person name="Meyerdierks A."/>
            <person name="Storesund J.E."/>
            <person name="Kallscheuer N."/>
            <person name="Luecker S."/>
            <person name="Lage O.M."/>
            <person name="Pohl T."/>
            <person name="Merkel B.J."/>
            <person name="Hornburger P."/>
            <person name="Mueller R.-W."/>
            <person name="Bruemmer F."/>
            <person name="Labrenz M."/>
            <person name="Spormann A.M."/>
            <person name="Op Den Camp H."/>
            <person name="Overmann J."/>
            <person name="Amann R."/>
            <person name="Jetten M.S.M."/>
            <person name="Mascher T."/>
            <person name="Medema M.H."/>
            <person name="Devos D.P."/>
            <person name="Kaster A.-K."/>
            <person name="Ovreas L."/>
            <person name="Rohde M."/>
            <person name="Galperin M.Y."/>
            <person name="Jogler C."/>
        </authorList>
    </citation>
    <scope>NUCLEOTIDE SEQUENCE [LARGE SCALE GENOMIC DNA]</scope>
    <source>
        <strain evidence="3 4">Poly59</strain>
    </source>
</reference>
<comment type="similarity">
    <text evidence="1 2">Belongs to the UPF0178 family.</text>
</comment>
<dbReference type="PANTHER" id="PTHR35146:SF1">
    <property type="entry name" value="UPF0178 PROTEIN YAII"/>
    <property type="match status" value="1"/>
</dbReference>
<evidence type="ECO:0000313" key="3">
    <source>
        <dbReference type="EMBL" id="TWU49626.1"/>
    </source>
</evidence>
<evidence type="ECO:0000256" key="1">
    <source>
        <dbReference type="ARBA" id="ARBA00008522"/>
    </source>
</evidence>
<dbReference type="NCBIfam" id="NF001095">
    <property type="entry name" value="PRK00124.1"/>
    <property type="match status" value="1"/>
</dbReference>
<dbReference type="Proteomes" id="UP000317977">
    <property type="component" value="Unassembled WGS sequence"/>
</dbReference>
<protein>
    <recommendedName>
        <fullName evidence="2">UPF0178 protein Poly59_42480</fullName>
    </recommendedName>
</protein>
<name>A0A5C6EPV7_9BACT</name>